<dbReference type="EMBL" id="CAWUHD010000081">
    <property type="protein sequence ID" value="CAK7228703.1"/>
    <property type="molecule type" value="Genomic_DNA"/>
</dbReference>
<comment type="caution">
    <text evidence="2">The sequence shown here is derived from an EMBL/GenBank/DDBJ whole genome shotgun (WGS) entry which is preliminary data.</text>
</comment>
<feature type="compositionally biased region" description="Low complexity" evidence="1">
    <location>
        <begin position="143"/>
        <end position="161"/>
    </location>
</feature>
<name>A0ABP0C9K7_9PEZI</name>
<organism evidence="2 3">
    <name type="scientific">Sporothrix eucalyptigena</name>
    <dbReference type="NCBI Taxonomy" id="1812306"/>
    <lineage>
        <taxon>Eukaryota</taxon>
        <taxon>Fungi</taxon>
        <taxon>Dikarya</taxon>
        <taxon>Ascomycota</taxon>
        <taxon>Pezizomycotina</taxon>
        <taxon>Sordariomycetes</taxon>
        <taxon>Sordariomycetidae</taxon>
        <taxon>Ophiostomatales</taxon>
        <taxon>Ophiostomataceae</taxon>
        <taxon>Sporothrix</taxon>
    </lineage>
</organism>
<protein>
    <submittedName>
        <fullName evidence="2">Uncharacterized protein</fullName>
    </submittedName>
</protein>
<feature type="region of interest" description="Disordered" evidence="1">
    <location>
        <begin position="138"/>
        <end position="176"/>
    </location>
</feature>
<keyword evidence="3" id="KW-1185">Reference proteome</keyword>
<gene>
    <name evidence="2" type="ORF">SEUCBS140593_007001</name>
</gene>
<dbReference type="Proteomes" id="UP001642482">
    <property type="component" value="Unassembled WGS sequence"/>
</dbReference>
<sequence>MSHDYNARFVFTRSFVLPLLSDEFANILSQKHPGLAQTIENGMLLSVDHMLRFTTASIDTHETTAAGLIDKLGEFFSAFYLTYLGDAVSQFDMLSGETEVSICDAFTAMETPRNWVLKITCAMASAAERAADVEIFPRPGGHSSIVPPAPSAAITTTTQQPGQHSSSTVKDPVAAPSSPSCPIIDVNLVGPNIKAAWAANALTREMEEEAVAPVRRNANWTPEGTSLPVYHGTTAPELNTEREYAHMDMSARLTLLPSLATWRPGGSALIPHSTTTEESDY</sequence>
<evidence type="ECO:0000313" key="2">
    <source>
        <dbReference type="EMBL" id="CAK7228703.1"/>
    </source>
</evidence>
<reference evidence="2 3" key="1">
    <citation type="submission" date="2024-01" db="EMBL/GenBank/DDBJ databases">
        <authorList>
            <person name="Allen C."/>
            <person name="Tagirdzhanova G."/>
        </authorList>
    </citation>
    <scope>NUCLEOTIDE SEQUENCE [LARGE SCALE GENOMIC DNA]</scope>
</reference>
<evidence type="ECO:0000256" key="1">
    <source>
        <dbReference type="SAM" id="MobiDB-lite"/>
    </source>
</evidence>
<evidence type="ECO:0000313" key="3">
    <source>
        <dbReference type="Proteomes" id="UP001642482"/>
    </source>
</evidence>
<proteinExistence type="predicted"/>
<accession>A0ABP0C9K7</accession>